<dbReference type="RefSeq" id="XP_008227183.1">
    <property type="nucleotide sequence ID" value="XM_008228961.1"/>
</dbReference>
<feature type="signal peptide" evidence="1">
    <location>
        <begin position="1"/>
        <end position="26"/>
    </location>
</feature>
<feature type="chain" id="PRO_5046810557" evidence="1">
    <location>
        <begin position="27"/>
        <end position="274"/>
    </location>
</feature>
<dbReference type="SUPFAM" id="SSF56672">
    <property type="entry name" value="DNA/RNA polymerases"/>
    <property type="match status" value="1"/>
</dbReference>
<evidence type="ECO:0000256" key="1">
    <source>
        <dbReference type="SAM" id="SignalP"/>
    </source>
</evidence>
<dbReference type="PROSITE" id="PS51257">
    <property type="entry name" value="PROKAR_LIPOPROTEIN"/>
    <property type="match status" value="1"/>
</dbReference>
<dbReference type="Gene3D" id="2.40.70.10">
    <property type="entry name" value="Acid Proteases"/>
    <property type="match status" value="1"/>
</dbReference>
<dbReference type="PANTHER" id="PTHR24559">
    <property type="entry name" value="TRANSPOSON TY3-I GAG-POL POLYPROTEIN"/>
    <property type="match status" value="1"/>
</dbReference>
<gene>
    <name evidence="3" type="primary">LOC103326723</name>
</gene>
<dbReference type="Proteomes" id="UP000694861">
    <property type="component" value="Linkage group LG3"/>
</dbReference>
<reference evidence="3" key="2">
    <citation type="submission" date="2025-08" db="UniProtKB">
        <authorList>
            <consortium name="RefSeq"/>
        </authorList>
    </citation>
    <scope>IDENTIFICATION</scope>
</reference>
<evidence type="ECO:0000313" key="2">
    <source>
        <dbReference type="Proteomes" id="UP000694861"/>
    </source>
</evidence>
<dbReference type="GeneID" id="103326723"/>
<dbReference type="InterPro" id="IPR021109">
    <property type="entry name" value="Peptidase_aspartic_dom_sf"/>
</dbReference>
<dbReference type="InterPro" id="IPR043502">
    <property type="entry name" value="DNA/RNA_pol_sf"/>
</dbReference>
<dbReference type="Gene3D" id="3.10.10.10">
    <property type="entry name" value="HIV Type 1 Reverse Transcriptase, subunit A, domain 1"/>
    <property type="match status" value="1"/>
</dbReference>
<evidence type="ECO:0000313" key="3">
    <source>
        <dbReference type="RefSeq" id="XP_008227183.1"/>
    </source>
</evidence>
<protein>
    <submittedName>
        <fullName evidence="3">Uncharacterized protein LOC103326723</fullName>
    </submittedName>
</protein>
<keyword evidence="1" id="KW-0732">Signal</keyword>
<keyword evidence="2" id="KW-1185">Reference proteome</keyword>
<name>A0ABM0NMY1_PRUMU</name>
<dbReference type="InterPro" id="IPR053134">
    <property type="entry name" value="RNA-dir_DNA_polymerase"/>
</dbReference>
<accession>A0ABM0NMY1</accession>
<reference evidence="2" key="1">
    <citation type="journal article" date="2012" name="Nat. Commun.">
        <title>The genome of Prunus mume.</title>
        <authorList>
            <person name="Zhang Q."/>
            <person name="Chen W."/>
            <person name="Sun L."/>
            <person name="Zhao F."/>
            <person name="Huang B."/>
            <person name="Yang W."/>
            <person name="Tao Y."/>
            <person name="Wang J."/>
            <person name="Yuan Z."/>
            <person name="Fan G."/>
            <person name="Xing Z."/>
            <person name="Han C."/>
            <person name="Pan H."/>
            <person name="Zhong X."/>
            <person name="Shi W."/>
            <person name="Liang X."/>
            <person name="Du D."/>
            <person name="Sun F."/>
            <person name="Xu Z."/>
            <person name="Hao R."/>
            <person name="Lv T."/>
            <person name="Lv Y."/>
            <person name="Zheng Z."/>
            <person name="Sun M."/>
            <person name="Luo L."/>
            <person name="Cai M."/>
            <person name="Gao Y."/>
            <person name="Wang J."/>
            <person name="Yin Y."/>
            <person name="Xu X."/>
            <person name="Cheng T."/>
            <person name="Wang J."/>
        </authorList>
    </citation>
    <scope>NUCLEOTIDE SEQUENCE [LARGE SCALE GENOMIC DNA]</scope>
</reference>
<organism evidence="2 3">
    <name type="scientific">Prunus mume</name>
    <name type="common">Japanese apricot</name>
    <name type="synonym">Armeniaca mume</name>
    <dbReference type="NCBI Taxonomy" id="102107"/>
    <lineage>
        <taxon>Eukaryota</taxon>
        <taxon>Viridiplantae</taxon>
        <taxon>Streptophyta</taxon>
        <taxon>Embryophyta</taxon>
        <taxon>Tracheophyta</taxon>
        <taxon>Spermatophyta</taxon>
        <taxon>Magnoliopsida</taxon>
        <taxon>eudicotyledons</taxon>
        <taxon>Gunneridae</taxon>
        <taxon>Pentapetalae</taxon>
        <taxon>rosids</taxon>
        <taxon>fabids</taxon>
        <taxon>Rosales</taxon>
        <taxon>Rosaceae</taxon>
        <taxon>Amygdaloideae</taxon>
        <taxon>Amygdaleae</taxon>
        <taxon>Prunus</taxon>
    </lineage>
</organism>
<dbReference type="PANTHER" id="PTHR24559:SF431">
    <property type="entry name" value="RNA-DIRECTED DNA POLYMERASE HOMOLOG"/>
    <property type="match status" value="1"/>
</dbReference>
<proteinExistence type="predicted"/>
<sequence>MGSSVKILPLSVLTVACISLSKIVQSQTNISGFRNKSEVTVGHMQVKLKVGPIRSLTKFYVVDMDVAYHALLGRPWLNKHKLVVFTYHQCVKGRIGLRPLRIPGNQAPFHKNETHYSEAEFYTKCTGTGSSPSKDFGTYLPSWTEIRDLSNEELITIVDRERKRHSEVNNHAYDHPQCSKPRRNFHPEIEKQIKVEIEKLLAAGFIRPIKHPTWLANIVLVKKKTGVIRICMDYRDLNRACPKDEFPLPNMDILIDSTSGQGLLSFMDGFSSYN</sequence>